<name>A9UYB3_MONBE</name>
<dbReference type="InterPro" id="IPR000253">
    <property type="entry name" value="FHA_dom"/>
</dbReference>
<dbReference type="Pfam" id="PF00498">
    <property type="entry name" value="FHA"/>
    <property type="match status" value="1"/>
</dbReference>
<dbReference type="STRING" id="81824.A9UYB3"/>
<accession>A9UYB3</accession>
<keyword evidence="3" id="KW-1133">Transmembrane helix</keyword>
<feature type="domain" description="FHA" evidence="4">
    <location>
        <begin position="33"/>
        <end position="89"/>
    </location>
</feature>
<dbReference type="EMBL" id="CH991549">
    <property type="protein sequence ID" value="EDQ89991.1"/>
    <property type="molecule type" value="Genomic_DNA"/>
</dbReference>
<feature type="coiled-coil region" evidence="1">
    <location>
        <begin position="165"/>
        <end position="192"/>
    </location>
</feature>
<sequence length="551" mass="61830">MASTSGAPVLILIPVATPGRTEIRREIVLKYAQKVGRAVPNKAKPAKDNAVFDSKVLSRSHAEIWADDNKVFIRDTKSSNGTYVNDERLSPGGMESAPRQLKTGDKLRLGVDVVENNTAAHKCVVLEVVVKGDDASISRQQVLQALQTPIEVLETLDALELIEQIKAMQEAHVQQQTLLSQLQAKVQAAEDAESSIAGRLATLQSEFTQMAKIAATYFQVCDLFSPCEAWAAFEESRFQILPISLCAIPIKRPLGTWMQQKLVDQDRLVARMDLLNEQIQFYQKRCHDLANEPKTESEVKPVPDIMENANERVQKAQRAAQEAMNMRNSCMTMLDACKAQLQHAETEVETEKRKAQDAEKKFRGERNELLSQIEKLRTTFSTLEKATVTPEQLEALRQALGDAQYAQEEERDEAELQTNVLQQEIDTLKASLEKDHSEKDQLHTDLQASQDASKQMHEELDFLRASQVSLQRQQEESSTKVDEMLVQEQRLREQLQATNDAHSKQSRMLGRMQEKVTLYMRAAIGSGALALISIVWALYASLPSGEPIEPL</sequence>
<feature type="compositionally biased region" description="Polar residues" evidence="2">
    <location>
        <begin position="444"/>
        <end position="453"/>
    </location>
</feature>
<dbReference type="KEGG" id="mbr:MONBRDRAFT_36868"/>
<dbReference type="PANTHER" id="PTHR15715">
    <property type="entry name" value="CENTROSOMAL PROTEIN OF 170 KDA"/>
    <property type="match status" value="1"/>
</dbReference>
<proteinExistence type="predicted"/>
<dbReference type="PANTHER" id="PTHR15715:SF37">
    <property type="entry name" value="LD47843P"/>
    <property type="match status" value="1"/>
</dbReference>
<protein>
    <recommendedName>
        <fullName evidence="4">FHA domain-containing protein</fullName>
    </recommendedName>
</protein>
<keyword evidence="6" id="KW-1185">Reference proteome</keyword>
<evidence type="ECO:0000313" key="6">
    <source>
        <dbReference type="Proteomes" id="UP000001357"/>
    </source>
</evidence>
<dbReference type="AlphaFoldDB" id="A9UYB3"/>
<feature type="coiled-coil region" evidence="1">
    <location>
        <begin position="265"/>
        <end position="431"/>
    </location>
</feature>
<evidence type="ECO:0000256" key="1">
    <source>
        <dbReference type="SAM" id="Coils"/>
    </source>
</evidence>
<dbReference type="RefSeq" id="XP_001745413.1">
    <property type="nucleotide sequence ID" value="XM_001745361.1"/>
</dbReference>
<gene>
    <name evidence="5" type="ORF">MONBRDRAFT_36868</name>
</gene>
<evidence type="ECO:0000256" key="3">
    <source>
        <dbReference type="SAM" id="Phobius"/>
    </source>
</evidence>
<dbReference type="SUPFAM" id="SSF49879">
    <property type="entry name" value="SMAD/FHA domain"/>
    <property type="match status" value="1"/>
</dbReference>
<dbReference type="InterPro" id="IPR051176">
    <property type="entry name" value="Cent_Immune-Sig_Mod"/>
</dbReference>
<evidence type="ECO:0000259" key="4">
    <source>
        <dbReference type="PROSITE" id="PS50006"/>
    </source>
</evidence>
<dbReference type="GO" id="GO:0035331">
    <property type="term" value="P:negative regulation of hippo signaling"/>
    <property type="evidence" value="ECO:0000318"/>
    <property type="project" value="GO_Central"/>
</dbReference>
<dbReference type="InterPro" id="IPR008984">
    <property type="entry name" value="SMAD_FHA_dom_sf"/>
</dbReference>
<dbReference type="eggNOG" id="KOG3872">
    <property type="taxonomic scope" value="Eukaryota"/>
</dbReference>
<keyword evidence="1" id="KW-0175">Coiled coil</keyword>
<evidence type="ECO:0000256" key="2">
    <source>
        <dbReference type="SAM" id="MobiDB-lite"/>
    </source>
</evidence>
<organism evidence="5 6">
    <name type="scientific">Monosiga brevicollis</name>
    <name type="common">Choanoflagellate</name>
    <dbReference type="NCBI Taxonomy" id="81824"/>
    <lineage>
        <taxon>Eukaryota</taxon>
        <taxon>Choanoflagellata</taxon>
        <taxon>Craspedida</taxon>
        <taxon>Salpingoecidae</taxon>
        <taxon>Monosiga</taxon>
    </lineage>
</organism>
<dbReference type="PROSITE" id="PS50006">
    <property type="entry name" value="FHA_DOMAIN"/>
    <property type="match status" value="1"/>
</dbReference>
<keyword evidence="3" id="KW-0812">Transmembrane</keyword>
<dbReference type="GeneID" id="5890557"/>
<reference evidence="5 6" key="1">
    <citation type="journal article" date="2008" name="Nature">
        <title>The genome of the choanoflagellate Monosiga brevicollis and the origin of metazoans.</title>
        <authorList>
            <consortium name="JGI Sequencing"/>
            <person name="King N."/>
            <person name="Westbrook M.J."/>
            <person name="Young S.L."/>
            <person name="Kuo A."/>
            <person name="Abedin M."/>
            <person name="Chapman J."/>
            <person name="Fairclough S."/>
            <person name="Hellsten U."/>
            <person name="Isogai Y."/>
            <person name="Letunic I."/>
            <person name="Marr M."/>
            <person name="Pincus D."/>
            <person name="Putnam N."/>
            <person name="Rokas A."/>
            <person name="Wright K.J."/>
            <person name="Zuzow R."/>
            <person name="Dirks W."/>
            <person name="Good M."/>
            <person name="Goodstein D."/>
            <person name="Lemons D."/>
            <person name="Li W."/>
            <person name="Lyons J.B."/>
            <person name="Morris A."/>
            <person name="Nichols S."/>
            <person name="Richter D.J."/>
            <person name="Salamov A."/>
            <person name="Bork P."/>
            <person name="Lim W.A."/>
            <person name="Manning G."/>
            <person name="Miller W.T."/>
            <person name="McGinnis W."/>
            <person name="Shapiro H."/>
            <person name="Tjian R."/>
            <person name="Grigoriev I.V."/>
            <person name="Rokhsar D."/>
        </authorList>
    </citation>
    <scope>NUCLEOTIDE SEQUENCE [LARGE SCALE GENOMIC DNA]</scope>
    <source>
        <strain evidence="6">MX1 / ATCC 50154</strain>
    </source>
</reference>
<dbReference type="CDD" id="cd22679">
    <property type="entry name" value="FHA_SLMAP"/>
    <property type="match status" value="1"/>
</dbReference>
<dbReference type="Proteomes" id="UP000001357">
    <property type="component" value="Unassembled WGS sequence"/>
</dbReference>
<feature type="region of interest" description="Disordered" evidence="2">
    <location>
        <begin position="435"/>
        <end position="456"/>
    </location>
</feature>
<dbReference type="SMART" id="SM00240">
    <property type="entry name" value="FHA"/>
    <property type="match status" value="1"/>
</dbReference>
<feature type="transmembrane region" description="Helical" evidence="3">
    <location>
        <begin position="518"/>
        <end position="539"/>
    </location>
</feature>
<dbReference type="InParanoid" id="A9UYB3"/>
<dbReference type="Gene3D" id="2.60.200.20">
    <property type="match status" value="1"/>
</dbReference>
<evidence type="ECO:0000313" key="5">
    <source>
        <dbReference type="EMBL" id="EDQ89991.1"/>
    </source>
</evidence>
<keyword evidence="3" id="KW-0472">Membrane</keyword>